<keyword evidence="3" id="KW-1185">Reference proteome</keyword>
<feature type="region of interest" description="Disordered" evidence="1">
    <location>
        <begin position="1"/>
        <end position="68"/>
    </location>
</feature>
<organism evidence="2 3">
    <name type="scientific">Monoraphidium neglectum</name>
    <dbReference type="NCBI Taxonomy" id="145388"/>
    <lineage>
        <taxon>Eukaryota</taxon>
        <taxon>Viridiplantae</taxon>
        <taxon>Chlorophyta</taxon>
        <taxon>core chlorophytes</taxon>
        <taxon>Chlorophyceae</taxon>
        <taxon>CS clade</taxon>
        <taxon>Sphaeropleales</taxon>
        <taxon>Selenastraceae</taxon>
        <taxon>Monoraphidium</taxon>
    </lineage>
</organism>
<gene>
    <name evidence="2" type="ORF">MNEG_6563</name>
</gene>
<proteinExistence type="predicted"/>
<dbReference type="KEGG" id="mng:MNEG_6563"/>
<dbReference type="AlphaFoldDB" id="A0A0D2MDW9"/>
<dbReference type="GeneID" id="25739439"/>
<dbReference type="RefSeq" id="XP_013900414.1">
    <property type="nucleotide sequence ID" value="XM_014044960.1"/>
</dbReference>
<feature type="compositionally biased region" description="Pro residues" evidence="1">
    <location>
        <begin position="33"/>
        <end position="47"/>
    </location>
</feature>
<sequence>MIDGVPSTSGAEADAGCEAPPRPRSLLLRRRAAPPPQEPQDGVPPGPQIEQQGNQQLGHRWAAPATRPLGSSLAAGGEAAFEAFFTDYCLRLYDIPAVVALMAQVRPRTAGHCAAAPRAGRPAARLARPLLLGCAPRIRPRAVPLASA</sequence>
<name>A0A0D2MDW9_9CHLO</name>
<feature type="compositionally biased region" description="Polar residues" evidence="1">
    <location>
        <begin position="1"/>
        <end position="10"/>
    </location>
</feature>
<protein>
    <submittedName>
        <fullName evidence="2">Uncharacterized protein</fullName>
    </submittedName>
</protein>
<evidence type="ECO:0000313" key="2">
    <source>
        <dbReference type="EMBL" id="KIZ01395.1"/>
    </source>
</evidence>
<dbReference type="EMBL" id="KK101296">
    <property type="protein sequence ID" value="KIZ01395.1"/>
    <property type="molecule type" value="Genomic_DNA"/>
</dbReference>
<accession>A0A0D2MDW9</accession>
<dbReference type="Proteomes" id="UP000054498">
    <property type="component" value="Unassembled WGS sequence"/>
</dbReference>
<evidence type="ECO:0000256" key="1">
    <source>
        <dbReference type="SAM" id="MobiDB-lite"/>
    </source>
</evidence>
<evidence type="ECO:0000313" key="3">
    <source>
        <dbReference type="Proteomes" id="UP000054498"/>
    </source>
</evidence>
<reference evidence="2 3" key="1">
    <citation type="journal article" date="2013" name="BMC Genomics">
        <title>Reconstruction of the lipid metabolism for the microalga Monoraphidium neglectum from its genome sequence reveals characteristics suitable for biofuel production.</title>
        <authorList>
            <person name="Bogen C."/>
            <person name="Al-Dilaimi A."/>
            <person name="Albersmeier A."/>
            <person name="Wichmann J."/>
            <person name="Grundmann M."/>
            <person name="Rupp O."/>
            <person name="Lauersen K.J."/>
            <person name="Blifernez-Klassen O."/>
            <person name="Kalinowski J."/>
            <person name="Goesmann A."/>
            <person name="Mussgnug J.H."/>
            <person name="Kruse O."/>
        </authorList>
    </citation>
    <scope>NUCLEOTIDE SEQUENCE [LARGE SCALE GENOMIC DNA]</scope>
    <source>
        <strain evidence="2 3">SAG 48.87</strain>
    </source>
</reference>